<dbReference type="RefSeq" id="WP_041504930.1">
    <property type="nucleotide sequence ID" value="NZ_JPIU01000037.1"/>
</dbReference>
<organism evidence="1 2">
    <name type="scientific">Sanguibacteroides justesenii</name>
    <dbReference type="NCBI Taxonomy" id="1547597"/>
    <lineage>
        <taxon>Bacteria</taxon>
        <taxon>Pseudomonadati</taxon>
        <taxon>Bacteroidota</taxon>
        <taxon>Bacteroidia</taxon>
        <taxon>Bacteroidales</taxon>
        <taxon>Porphyromonadaceae</taxon>
        <taxon>Sanguibacteroides</taxon>
    </lineage>
</organism>
<evidence type="ECO:0000313" key="2">
    <source>
        <dbReference type="Proteomes" id="UP000031980"/>
    </source>
</evidence>
<gene>
    <name evidence="1" type="ORF">BA92_04315</name>
</gene>
<comment type="caution">
    <text evidence="1">The sequence shown here is derived from an EMBL/GenBank/DDBJ whole genome shotgun (WGS) entry which is preliminary data.</text>
</comment>
<evidence type="ECO:0000313" key="1">
    <source>
        <dbReference type="EMBL" id="KIO45692.1"/>
    </source>
</evidence>
<name>A0A0C3NHT0_9PORP</name>
<dbReference type="AlphaFoldDB" id="A0A0C3NHT0"/>
<protein>
    <submittedName>
        <fullName evidence="1">Uncharacterized protein</fullName>
    </submittedName>
</protein>
<dbReference type="Proteomes" id="UP000031980">
    <property type="component" value="Unassembled WGS sequence"/>
</dbReference>
<sequence>MDAIDIFRQQQAQQQSQELLNLEMCYSALWKAYSSENRDMMLRSISYYQNLFPLNIVEIRGQIINEFVSRGLPQPIFSPFLTPTDYEVKLNILGCIKAIDNHVNRLNYYKIHYTYATQTLFEPQQLFTSQQVLLREDKGVLKVADLLSVLKYAIKVAQAIDPENENYDKANAAITAFQGIDAVLNNKPDDKPVNKMLHLANDFLTTAVRASAEKKETKGGILVVSLLVDLAIDFFCKK</sequence>
<keyword evidence="2" id="KW-1185">Reference proteome</keyword>
<dbReference type="EMBL" id="JPIU01000037">
    <property type="protein sequence ID" value="KIO45692.1"/>
    <property type="molecule type" value="Genomic_DNA"/>
</dbReference>
<accession>A0A0C3NHT0</accession>
<reference evidence="1 2" key="1">
    <citation type="submission" date="2014-07" db="EMBL/GenBank/DDBJ databases">
        <title>Porphyromonadaceae bacterium OUH 308042 = ATCC BAA-2681 = DSM 28342 draft genome.</title>
        <authorList>
            <person name="Sydenham T.V."/>
            <person name="Hasman H."/>
            <person name="Justensen U.S."/>
        </authorList>
    </citation>
    <scope>NUCLEOTIDE SEQUENCE [LARGE SCALE GENOMIC DNA]</scope>
    <source>
        <strain evidence="1 2">OUH 308042</strain>
    </source>
</reference>
<proteinExistence type="predicted"/>